<proteinExistence type="inferred from homology"/>
<dbReference type="InterPro" id="IPR011324">
    <property type="entry name" value="Cytotoxic_necrot_fac-like_cat"/>
</dbReference>
<dbReference type="OrthoDB" id="9807202at2"/>
<dbReference type="RefSeq" id="WP_133591701.1">
    <property type="nucleotide sequence ID" value="NZ_CP037953.1"/>
</dbReference>
<keyword evidence="2 3" id="KW-0378">Hydrolase</keyword>
<comment type="function">
    <text evidence="3">Probably deamidates glutamine residues to glutamate on methyl-accepting chemotaxis receptors (MCPs), playing an important role in chemotaxis.</text>
</comment>
<dbReference type="EC" id="3.5.1.44" evidence="3"/>
<sequence>MNDSRDQRLPPGQYYDPAFACEAAKILPGEYFATRRDMLIVTVLGSCVSACLHDSHQGIGGMNHFLLPGTPDSLPGSDASARYGVHAMELLLNQMMKLGAQKNRLVAKVFGGGNMLQKDPRGGVGTRNAEFVLSFLATENIPVVGQDLLADFPRKVYFFSATGRVLIKRLRRINNDTLLQRERDYIERLQHSRISGDVDLF</sequence>
<keyword evidence="1 3" id="KW-0145">Chemotaxis</keyword>
<dbReference type="InterPro" id="IPR005659">
    <property type="entry name" value="Chemorcpt_Glu_NH3ase_CheD"/>
</dbReference>
<evidence type="ECO:0000256" key="3">
    <source>
        <dbReference type="HAMAP-Rule" id="MF_01440"/>
    </source>
</evidence>
<comment type="caution">
    <text evidence="4">The sequence shown here is derived from an EMBL/GenBank/DDBJ whole genome shotgun (WGS) entry which is preliminary data.</text>
</comment>
<dbReference type="Proteomes" id="UP000295375">
    <property type="component" value="Unassembled WGS sequence"/>
</dbReference>
<evidence type="ECO:0000313" key="4">
    <source>
        <dbReference type="EMBL" id="TDQ46487.1"/>
    </source>
</evidence>
<dbReference type="CDD" id="cd16352">
    <property type="entry name" value="CheD"/>
    <property type="match status" value="1"/>
</dbReference>
<reference evidence="4 5" key="1">
    <citation type="submission" date="2019-03" db="EMBL/GenBank/DDBJ databases">
        <title>Genomic Encyclopedia of Type Strains, Phase IV (KMG-IV): sequencing the most valuable type-strain genomes for metagenomic binning, comparative biology and taxonomic classification.</title>
        <authorList>
            <person name="Goeker M."/>
        </authorList>
    </citation>
    <scope>NUCLEOTIDE SEQUENCE [LARGE SCALE GENOMIC DNA]</scope>
    <source>
        <strain evidence="4 5">DSM 103792</strain>
    </source>
</reference>
<name>A0A4V3D751_9GAMM</name>
<evidence type="ECO:0000256" key="1">
    <source>
        <dbReference type="ARBA" id="ARBA00022500"/>
    </source>
</evidence>
<dbReference type="Pfam" id="PF03975">
    <property type="entry name" value="CheD"/>
    <property type="match status" value="1"/>
</dbReference>
<dbReference type="Gene3D" id="3.30.1330.200">
    <property type="match status" value="1"/>
</dbReference>
<dbReference type="EMBL" id="SNYM01000013">
    <property type="protein sequence ID" value="TDQ46487.1"/>
    <property type="molecule type" value="Genomic_DNA"/>
</dbReference>
<dbReference type="SUPFAM" id="SSF64438">
    <property type="entry name" value="CNF1/YfiH-like putative cysteine hydrolases"/>
    <property type="match status" value="1"/>
</dbReference>
<evidence type="ECO:0000313" key="5">
    <source>
        <dbReference type="Proteomes" id="UP000295375"/>
    </source>
</evidence>
<keyword evidence="5" id="KW-1185">Reference proteome</keyword>
<evidence type="ECO:0000256" key="2">
    <source>
        <dbReference type="ARBA" id="ARBA00022801"/>
    </source>
</evidence>
<dbReference type="InterPro" id="IPR038592">
    <property type="entry name" value="CheD-like_sf"/>
</dbReference>
<dbReference type="HAMAP" id="MF_01440">
    <property type="entry name" value="CheD"/>
    <property type="match status" value="1"/>
</dbReference>
<dbReference type="PANTHER" id="PTHR35147:SF2">
    <property type="entry name" value="CHEMORECEPTOR GLUTAMINE DEAMIDASE CHED-RELATED"/>
    <property type="match status" value="1"/>
</dbReference>
<gene>
    <name evidence="3" type="primary">cheD</name>
    <name evidence="4" type="ORF">EV696_11328</name>
</gene>
<dbReference type="NCBIfam" id="NF010013">
    <property type="entry name" value="PRK13487.1"/>
    <property type="match status" value="1"/>
</dbReference>
<comment type="catalytic activity">
    <reaction evidence="3">
        <text>L-glutaminyl-[protein] + H2O = L-glutamyl-[protein] + NH4(+)</text>
        <dbReference type="Rhea" id="RHEA:16441"/>
        <dbReference type="Rhea" id="RHEA-COMP:10207"/>
        <dbReference type="Rhea" id="RHEA-COMP:10208"/>
        <dbReference type="ChEBI" id="CHEBI:15377"/>
        <dbReference type="ChEBI" id="CHEBI:28938"/>
        <dbReference type="ChEBI" id="CHEBI:29973"/>
        <dbReference type="ChEBI" id="CHEBI:30011"/>
        <dbReference type="EC" id="3.5.1.44"/>
    </reaction>
</comment>
<organism evidence="4 5">
    <name type="scientific">Permianibacter aggregans</name>
    <dbReference type="NCBI Taxonomy" id="1510150"/>
    <lineage>
        <taxon>Bacteria</taxon>
        <taxon>Pseudomonadati</taxon>
        <taxon>Pseudomonadota</taxon>
        <taxon>Gammaproteobacteria</taxon>
        <taxon>Pseudomonadales</taxon>
        <taxon>Pseudomonadaceae</taxon>
        <taxon>Permianibacter</taxon>
    </lineage>
</organism>
<dbReference type="AlphaFoldDB" id="A0A4V3D751"/>
<dbReference type="GO" id="GO:0050568">
    <property type="term" value="F:protein-glutamine glutaminase activity"/>
    <property type="evidence" value="ECO:0007669"/>
    <property type="project" value="UniProtKB-UniRule"/>
</dbReference>
<protein>
    <recommendedName>
        <fullName evidence="3">Probable chemoreceptor glutamine deamidase CheD</fullName>
        <ecNumber evidence="3">3.5.1.44</ecNumber>
    </recommendedName>
</protein>
<dbReference type="GO" id="GO:0006935">
    <property type="term" value="P:chemotaxis"/>
    <property type="evidence" value="ECO:0007669"/>
    <property type="project" value="UniProtKB-UniRule"/>
</dbReference>
<comment type="similarity">
    <text evidence="3">Belongs to the CheD family.</text>
</comment>
<accession>A0A4V3D751</accession>
<dbReference type="PANTHER" id="PTHR35147">
    <property type="entry name" value="CHEMORECEPTOR GLUTAMINE DEAMIDASE CHED-RELATED"/>
    <property type="match status" value="1"/>
</dbReference>